<dbReference type="GeneID" id="18871323"/>
<dbReference type="InterPro" id="IPR013083">
    <property type="entry name" value="Znf_RING/FYVE/PHD"/>
</dbReference>
<dbReference type="Proteomes" id="UP000000709">
    <property type="component" value="Unassembled WGS sequence"/>
</dbReference>
<dbReference type="RefSeq" id="XP_007373819.1">
    <property type="nucleotide sequence ID" value="XM_007373757.1"/>
</dbReference>
<sequence length="412" mass="47376">MTDPDTTTTNASESVTAVDYITNQVRLEREARELMPYDPNECTYELGELRQPVFACLTCSRQNDDTPIGVCYSCSIQCHASHDIVELFSKRGFVCDCGTTRMSKTHNGACKLRRHGHKLERRLSISSNSSAKELELNAEDIPSSSNSYNQNYRGTFCDCQEQYNPAEETGDMLQCYFGFECGEDWYHDRCIMGIDKSAVSKTDNGEEPKLKYFPNLVDFDVFVCWKCISKFKQVFDELDRQTTIVHTKLPHFKQVPSVEEWHKQKETFEQTSAEPAAKKAKVDTTDVATEAPLYSYFLSNDFRDQIKKLYPKLPSESKLHQFLSNNNYLFEDDPVYEPPQDDDSETGSILDMGTDALHSLPRDKAIEGLQAYEQMRSKLRDFFKPFAEQGKIVTEDEVRQFFGSMTEERKHK</sequence>
<dbReference type="STRING" id="619300.G3AHS0"/>
<dbReference type="PANTHER" id="PTHR13513">
    <property type="entry name" value="E3 UBIQUITIN-PROTEIN LIGASE UBR7"/>
    <property type="match status" value="1"/>
</dbReference>
<dbReference type="InterPro" id="IPR040204">
    <property type="entry name" value="UBR7"/>
</dbReference>
<dbReference type="OMA" id="GAMVYNH"/>
<feature type="domain" description="UBR-type" evidence="5">
    <location>
        <begin position="40"/>
        <end position="115"/>
    </location>
</feature>
<dbReference type="InterPro" id="IPR047506">
    <property type="entry name" value="UBR7-like_UBR-box"/>
</dbReference>
<gene>
    <name evidence="6" type="ORF">SPAPADRAFT_49293</name>
</gene>
<name>G3AHS0_SPAPN</name>
<dbReference type="GO" id="GO:0008270">
    <property type="term" value="F:zinc ion binding"/>
    <property type="evidence" value="ECO:0007669"/>
    <property type="project" value="UniProtKB-KW"/>
</dbReference>
<evidence type="ECO:0000256" key="4">
    <source>
        <dbReference type="PROSITE-ProRule" id="PRU00508"/>
    </source>
</evidence>
<accession>G3AHS0</accession>
<feature type="zinc finger region" description="UBR-type" evidence="4">
    <location>
        <begin position="40"/>
        <end position="115"/>
    </location>
</feature>
<dbReference type="SMART" id="SM00396">
    <property type="entry name" value="ZnF_UBR1"/>
    <property type="match status" value="1"/>
</dbReference>
<dbReference type="InParanoid" id="G3AHS0"/>
<evidence type="ECO:0000256" key="1">
    <source>
        <dbReference type="ARBA" id="ARBA00022723"/>
    </source>
</evidence>
<dbReference type="PROSITE" id="PS51157">
    <property type="entry name" value="ZF_UBR"/>
    <property type="match status" value="1"/>
</dbReference>
<evidence type="ECO:0000313" key="7">
    <source>
        <dbReference type="Proteomes" id="UP000000709"/>
    </source>
</evidence>
<dbReference type="OrthoDB" id="2411602at2759"/>
<proteinExistence type="predicted"/>
<dbReference type="PANTHER" id="PTHR13513:SF9">
    <property type="entry name" value="E3 UBIQUITIN-PROTEIN LIGASE UBR7-RELATED"/>
    <property type="match status" value="1"/>
</dbReference>
<keyword evidence="1" id="KW-0479">Metal-binding</keyword>
<dbReference type="InterPro" id="IPR003126">
    <property type="entry name" value="Znf_UBR"/>
</dbReference>
<dbReference type="Gene3D" id="3.30.40.10">
    <property type="entry name" value="Zinc/RING finger domain, C3HC4 (zinc finger)"/>
    <property type="match status" value="1"/>
</dbReference>
<dbReference type="eggNOG" id="KOG2752">
    <property type="taxonomic scope" value="Eukaryota"/>
</dbReference>
<evidence type="ECO:0000313" key="6">
    <source>
        <dbReference type="EMBL" id="EGW34235.1"/>
    </source>
</evidence>
<keyword evidence="2" id="KW-0863">Zinc-finger</keyword>
<evidence type="ECO:0000256" key="2">
    <source>
        <dbReference type="ARBA" id="ARBA00022771"/>
    </source>
</evidence>
<dbReference type="EMBL" id="GL996500">
    <property type="protein sequence ID" value="EGW34235.1"/>
    <property type="molecule type" value="Genomic_DNA"/>
</dbReference>
<dbReference type="CDD" id="cd19677">
    <property type="entry name" value="UBR-box_UBR7"/>
    <property type="match status" value="1"/>
</dbReference>
<evidence type="ECO:0000256" key="3">
    <source>
        <dbReference type="ARBA" id="ARBA00022833"/>
    </source>
</evidence>
<dbReference type="KEGG" id="spaa:SPAPADRAFT_49293"/>
<reference evidence="6 7" key="1">
    <citation type="journal article" date="2011" name="Proc. Natl. Acad. Sci. U.S.A.">
        <title>Comparative genomics of xylose-fermenting fungi for enhanced biofuel production.</title>
        <authorList>
            <person name="Wohlbach D.J."/>
            <person name="Kuo A."/>
            <person name="Sato T.K."/>
            <person name="Potts K.M."/>
            <person name="Salamov A.A."/>
            <person name="LaButti K.M."/>
            <person name="Sun H."/>
            <person name="Clum A."/>
            <person name="Pangilinan J.L."/>
            <person name="Lindquist E.A."/>
            <person name="Lucas S."/>
            <person name="Lapidus A."/>
            <person name="Jin M."/>
            <person name="Gunawan C."/>
            <person name="Balan V."/>
            <person name="Dale B.E."/>
            <person name="Jeffries T.W."/>
            <person name="Zinkel R."/>
            <person name="Barry K.W."/>
            <person name="Grigoriev I.V."/>
            <person name="Gasch A.P."/>
        </authorList>
    </citation>
    <scope>NUCLEOTIDE SEQUENCE [LARGE SCALE GENOMIC DNA]</scope>
    <source>
        <strain evidence="7">NRRL Y-27907 / 11-Y1</strain>
    </source>
</reference>
<protein>
    <recommendedName>
        <fullName evidence="5">UBR-type domain-containing protein</fullName>
    </recommendedName>
</protein>
<evidence type="ECO:0000259" key="5">
    <source>
        <dbReference type="PROSITE" id="PS51157"/>
    </source>
</evidence>
<dbReference type="Pfam" id="PF02207">
    <property type="entry name" value="zf-UBR"/>
    <property type="match status" value="1"/>
</dbReference>
<dbReference type="GO" id="GO:0005737">
    <property type="term" value="C:cytoplasm"/>
    <property type="evidence" value="ECO:0007669"/>
    <property type="project" value="TreeGrafter"/>
</dbReference>
<dbReference type="GO" id="GO:0061630">
    <property type="term" value="F:ubiquitin protein ligase activity"/>
    <property type="evidence" value="ECO:0007669"/>
    <property type="project" value="InterPro"/>
</dbReference>
<dbReference type="AlphaFoldDB" id="G3AHS0"/>
<keyword evidence="7" id="KW-1185">Reference proteome</keyword>
<dbReference type="HOGENOM" id="CLU_025221_1_0_1"/>
<keyword evidence="3" id="KW-0862">Zinc</keyword>
<organism evidence="7">
    <name type="scientific">Spathaspora passalidarum (strain NRRL Y-27907 / 11-Y1)</name>
    <dbReference type="NCBI Taxonomy" id="619300"/>
    <lineage>
        <taxon>Eukaryota</taxon>
        <taxon>Fungi</taxon>
        <taxon>Dikarya</taxon>
        <taxon>Ascomycota</taxon>
        <taxon>Saccharomycotina</taxon>
        <taxon>Pichiomycetes</taxon>
        <taxon>Debaryomycetaceae</taxon>
        <taxon>Spathaspora</taxon>
    </lineage>
</organism>